<keyword evidence="4" id="KW-0614">Plasmid</keyword>
<accession>A0AA96DXW2</accession>
<evidence type="ECO:0008006" key="5">
    <source>
        <dbReference type="Google" id="ProtNLM"/>
    </source>
</evidence>
<keyword evidence="1" id="KW-0732">Signal</keyword>
<dbReference type="AlphaFoldDB" id="A0AA96DXW2"/>
<feature type="signal peptide" evidence="1">
    <location>
        <begin position="1"/>
        <end position="21"/>
    </location>
</feature>
<gene>
    <name evidence="2" type="ORF">RJG54_07790</name>
    <name evidence="3" type="ORF">RMQ66_02920</name>
    <name evidence="4" type="ORF">RMQ66_11145</name>
</gene>
<feature type="chain" id="PRO_5044167546" description="Lipoprotein SmpA/OmlA domain-containing protein" evidence="1">
    <location>
        <begin position="22"/>
        <end position="131"/>
    </location>
</feature>
<proteinExistence type="predicted"/>
<dbReference type="EMBL" id="CP134843">
    <property type="protein sequence ID" value="WNL37355.1"/>
    <property type="molecule type" value="Genomic_DNA"/>
</dbReference>
<organism evidence="3">
    <name type="scientific">Arcobacter sp. AZ-2023</name>
    <dbReference type="NCBI Taxonomy" id="3074453"/>
    <lineage>
        <taxon>Bacteria</taxon>
        <taxon>Pseudomonadati</taxon>
        <taxon>Campylobacterota</taxon>
        <taxon>Epsilonproteobacteria</taxon>
        <taxon>Campylobacterales</taxon>
        <taxon>Arcobacteraceae</taxon>
        <taxon>Arcobacter</taxon>
    </lineage>
</organism>
<protein>
    <recommendedName>
        <fullName evidence="5">Lipoprotein SmpA/OmlA domain-containing protein</fullName>
    </recommendedName>
</protein>
<sequence length="131" mass="14466">MKKISLIASSLVLGTVLFTGCAVKTGNDRIENVTQDNILNMIEDGKSTKADVRKAFGEPRNIGFMDNGLEKWEYHHSRSVQKGVNYVPVVNWFVKGTDDTKKTLIVLFDGNVVKTHSFSSSEGETMGGLVR</sequence>
<dbReference type="EMBL" id="CP134846">
    <property type="protein sequence ID" value="WNL16122.1"/>
    <property type="molecule type" value="Genomic_DNA"/>
</dbReference>
<reference evidence="3" key="1">
    <citation type="submission" date="2023-09" db="EMBL/GenBank/DDBJ databases">
        <title>Arcobacter tbilisiensis sp. nov. isolated from chicken meat in Tbilisi, Georgia.</title>
        <authorList>
            <person name="Matthias R."/>
            <person name="Zautner A.E."/>
        </authorList>
    </citation>
    <scope>NUCLEOTIDE SEQUENCE</scope>
    <source>
        <strain evidence="2">LEO 107</strain>
        <strain evidence="3">LEO 65</strain>
        <plasmid evidence="4">p82_LEO_65</plasmid>
    </source>
</reference>
<geneLocation type="plasmid" evidence="4">
    <name>p82_LEO_65</name>
</geneLocation>
<evidence type="ECO:0000313" key="3">
    <source>
        <dbReference type="EMBL" id="WNL36756.1"/>
    </source>
</evidence>
<name>A0AA96DXW2_9BACT</name>
<evidence type="ECO:0000313" key="4">
    <source>
        <dbReference type="EMBL" id="WNL37355.1"/>
    </source>
</evidence>
<dbReference type="PROSITE" id="PS51257">
    <property type="entry name" value="PROKAR_LIPOPROTEIN"/>
    <property type="match status" value="1"/>
</dbReference>
<dbReference type="EMBL" id="CP134842">
    <property type="protein sequence ID" value="WNL36756.1"/>
    <property type="molecule type" value="Genomic_DNA"/>
</dbReference>
<evidence type="ECO:0000313" key="2">
    <source>
        <dbReference type="EMBL" id="WNL16122.1"/>
    </source>
</evidence>
<evidence type="ECO:0000256" key="1">
    <source>
        <dbReference type="SAM" id="SignalP"/>
    </source>
</evidence>